<comment type="caution">
    <text evidence="2">The sequence shown here is derived from an EMBL/GenBank/DDBJ whole genome shotgun (WGS) entry which is preliminary data.</text>
</comment>
<protein>
    <submittedName>
        <fullName evidence="2">Uncharacterized protein</fullName>
    </submittedName>
</protein>
<feature type="transmembrane region" description="Helical" evidence="1">
    <location>
        <begin position="20"/>
        <end position="39"/>
    </location>
</feature>
<dbReference type="InParanoid" id="A0A540VKQ0"/>
<dbReference type="Proteomes" id="UP000317371">
    <property type="component" value="Unassembled WGS sequence"/>
</dbReference>
<evidence type="ECO:0000313" key="3">
    <source>
        <dbReference type="Proteomes" id="UP000317371"/>
    </source>
</evidence>
<proteinExistence type="predicted"/>
<evidence type="ECO:0000313" key="2">
    <source>
        <dbReference type="EMBL" id="TQE97334.1"/>
    </source>
</evidence>
<dbReference type="EMBL" id="VIGC01000003">
    <property type="protein sequence ID" value="TQE97334.1"/>
    <property type="molecule type" value="Genomic_DNA"/>
</dbReference>
<keyword evidence="1" id="KW-0812">Transmembrane</keyword>
<gene>
    <name evidence="2" type="ORF">FKZ61_02635</name>
</gene>
<accession>A0A540VKQ0</accession>
<reference evidence="2 3" key="1">
    <citation type="submission" date="2019-06" db="EMBL/GenBank/DDBJ databases">
        <title>Genome sequence of Litorilinea aerophila BAA-2444.</title>
        <authorList>
            <person name="Maclea K.S."/>
            <person name="Maurais E.G."/>
            <person name="Iannazzi L.C."/>
        </authorList>
    </citation>
    <scope>NUCLEOTIDE SEQUENCE [LARGE SCALE GENOMIC DNA]</scope>
    <source>
        <strain evidence="2 3">ATCC BAA-2444</strain>
    </source>
</reference>
<organism evidence="2 3">
    <name type="scientific">Litorilinea aerophila</name>
    <dbReference type="NCBI Taxonomy" id="1204385"/>
    <lineage>
        <taxon>Bacteria</taxon>
        <taxon>Bacillati</taxon>
        <taxon>Chloroflexota</taxon>
        <taxon>Caldilineae</taxon>
        <taxon>Caldilineales</taxon>
        <taxon>Caldilineaceae</taxon>
        <taxon>Litorilinea</taxon>
    </lineage>
</organism>
<keyword evidence="1" id="KW-0472">Membrane</keyword>
<dbReference type="AlphaFoldDB" id="A0A540VKQ0"/>
<evidence type="ECO:0000256" key="1">
    <source>
        <dbReference type="SAM" id="Phobius"/>
    </source>
</evidence>
<keyword evidence="3" id="KW-1185">Reference proteome</keyword>
<keyword evidence="1" id="KW-1133">Transmembrane helix</keyword>
<sequence length="198" mass="21813">MTNEVRPPQPGKRRLLRMILLLSALVTSPLLCYGAILMADLLPSSLLPSGLDFFVNLFEARAEVQNRTGETLYVTAITTTYGRPMVISQNIAFRQRDIPLQPNTSVVLTYDSADLPLSGIAVCRVGDDCRLLVVNGTGRYSVDSVETLSRLDPGWLAAIRSHPLYNDRAVQALALSLLPILLLFASWYVGRLERQIAG</sequence>
<feature type="transmembrane region" description="Helical" evidence="1">
    <location>
        <begin position="169"/>
        <end position="189"/>
    </location>
</feature>
<name>A0A540VKQ0_9CHLR</name>
<dbReference type="RefSeq" id="WP_141608527.1">
    <property type="nucleotide sequence ID" value="NZ_VIGC02000003.1"/>
</dbReference>